<proteinExistence type="inferred from homology"/>
<evidence type="ECO:0000256" key="3">
    <source>
        <dbReference type="ARBA" id="ARBA00022741"/>
    </source>
</evidence>
<accession>A0ABP5HDV1</accession>
<dbReference type="Gene3D" id="3.40.50.300">
    <property type="entry name" value="P-loop containing nucleotide triphosphate hydrolases"/>
    <property type="match status" value="1"/>
</dbReference>
<comment type="similarity">
    <text evidence="1">Belongs to the ABC transporter superfamily.</text>
</comment>
<dbReference type="SUPFAM" id="SSF52540">
    <property type="entry name" value="P-loop containing nucleoside triphosphate hydrolases"/>
    <property type="match status" value="1"/>
</dbReference>
<evidence type="ECO:0000256" key="1">
    <source>
        <dbReference type="ARBA" id="ARBA00005417"/>
    </source>
</evidence>
<evidence type="ECO:0000259" key="5">
    <source>
        <dbReference type="PROSITE" id="PS50893"/>
    </source>
</evidence>
<protein>
    <submittedName>
        <fullName evidence="6">ABC transporter ATP-binding protein</fullName>
    </submittedName>
</protein>
<dbReference type="GO" id="GO:0005524">
    <property type="term" value="F:ATP binding"/>
    <property type="evidence" value="ECO:0007669"/>
    <property type="project" value="UniProtKB-KW"/>
</dbReference>
<keyword evidence="2" id="KW-0813">Transport</keyword>
<keyword evidence="3" id="KW-0547">Nucleotide-binding</keyword>
<dbReference type="EMBL" id="BAAAPE010000007">
    <property type="protein sequence ID" value="GAA2073175.1"/>
    <property type="molecule type" value="Genomic_DNA"/>
</dbReference>
<dbReference type="PANTHER" id="PTHR43335:SF4">
    <property type="entry name" value="ABC TRANSPORTER, ATP-BINDING PROTEIN"/>
    <property type="match status" value="1"/>
</dbReference>
<dbReference type="PROSITE" id="PS50893">
    <property type="entry name" value="ABC_TRANSPORTER_2"/>
    <property type="match status" value="1"/>
</dbReference>
<dbReference type="Proteomes" id="UP001500016">
    <property type="component" value="Unassembled WGS sequence"/>
</dbReference>
<feature type="domain" description="ABC transporter" evidence="5">
    <location>
        <begin position="2"/>
        <end position="227"/>
    </location>
</feature>
<gene>
    <name evidence="6" type="ORF">GCM10009801_26290</name>
</gene>
<dbReference type="InterPro" id="IPR027417">
    <property type="entry name" value="P-loop_NTPase"/>
</dbReference>
<dbReference type="SMART" id="SM00382">
    <property type="entry name" value="AAA"/>
    <property type="match status" value="1"/>
</dbReference>
<evidence type="ECO:0000313" key="6">
    <source>
        <dbReference type="EMBL" id="GAA2073175.1"/>
    </source>
</evidence>
<organism evidence="6 7">
    <name type="scientific">Streptomyces albiaxialis</name>
    <dbReference type="NCBI Taxonomy" id="329523"/>
    <lineage>
        <taxon>Bacteria</taxon>
        <taxon>Bacillati</taxon>
        <taxon>Actinomycetota</taxon>
        <taxon>Actinomycetes</taxon>
        <taxon>Kitasatosporales</taxon>
        <taxon>Streptomycetaceae</taxon>
        <taxon>Streptomyces</taxon>
    </lineage>
</organism>
<dbReference type="PANTHER" id="PTHR43335">
    <property type="entry name" value="ABC TRANSPORTER, ATP-BINDING PROTEIN"/>
    <property type="match status" value="1"/>
</dbReference>
<evidence type="ECO:0000256" key="2">
    <source>
        <dbReference type="ARBA" id="ARBA00022448"/>
    </source>
</evidence>
<keyword evidence="7" id="KW-1185">Reference proteome</keyword>
<dbReference type="InterPro" id="IPR003439">
    <property type="entry name" value="ABC_transporter-like_ATP-bd"/>
</dbReference>
<dbReference type="InterPro" id="IPR003593">
    <property type="entry name" value="AAA+_ATPase"/>
</dbReference>
<evidence type="ECO:0000313" key="7">
    <source>
        <dbReference type="Proteomes" id="UP001500016"/>
    </source>
</evidence>
<evidence type="ECO:0000256" key="4">
    <source>
        <dbReference type="ARBA" id="ARBA00022840"/>
    </source>
</evidence>
<dbReference type="Pfam" id="PF00005">
    <property type="entry name" value="ABC_tran"/>
    <property type="match status" value="1"/>
</dbReference>
<reference evidence="7" key="1">
    <citation type="journal article" date="2019" name="Int. J. Syst. Evol. Microbiol.">
        <title>The Global Catalogue of Microorganisms (GCM) 10K type strain sequencing project: providing services to taxonomists for standard genome sequencing and annotation.</title>
        <authorList>
            <consortium name="The Broad Institute Genomics Platform"/>
            <consortium name="The Broad Institute Genome Sequencing Center for Infectious Disease"/>
            <person name="Wu L."/>
            <person name="Ma J."/>
        </authorList>
    </citation>
    <scope>NUCLEOTIDE SEQUENCE [LARGE SCALE GENOMIC DNA]</scope>
    <source>
        <strain evidence="7">JCM 15478</strain>
    </source>
</reference>
<dbReference type="InterPro" id="IPR017871">
    <property type="entry name" value="ABC_transporter-like_CS"/>
</dbReference>
<dbReference type="PROSITE" id="PS00211">
    <property type="entry name" value="ABC_TRANSPORTER_1"/>
    <property type="match status" value="1"/>
</dbReference>
<dbReference type="RefSeq" id="WP_344527428.1">
    <property type="nucleotide sequence ID" value="NZ_BAAAPE010000007.1"/>
</dbReference>
<name>A0ABP5HDV1_9ACTN</name>
<keyword evidence="4 6" id="KW-0067">ATP-binding</keyword>
<comment type="caution">
    <text evidence="6">The sequence shown here is derived from an EMBL/GenBank/DDBJ whole genome shotgun (WGS) entry which is preliminary data.</text>
</comment>
<sequence>MIEVQRLTVRYGTTVAVDDLSFRVEPGRVTGFLGPNGAGKTTTMRAVLGLDRPVSGRVLIEGRPYERHARPLTTVGALLDSRSAHGGRTARAHLLSLARSNRIPDARVGEVLETVGLASVAGKRAGGLSLGMSQRLGIAAALLGDPRVLLFDEPANGLDPEGIVWFRELARRLAGEGRTVLVSSHLMSEMAQTADHLVVIGQGRLLAECSVDDFVARNSRSFIRIRTPEPERLRAVLDGEGIRTEDGPDGAVEASGTTQETVGALVAAHQVTVYEISPQTASLEEAFMRLTAGAVEFRAAGDMAAMPGVDR</sequence>